<comment type="caution">
    <text evidence="4">The sequence shown here is derived from an EMBL/GenBank/DDBJ whole genome shotgun (WGS) entry which is preliminary data.</text>
</comment>
<dbReference type="PANTHER" id="PTHR44051">
    <property type="entry name" value="GLUTATHIONE S-TRANSFERASE-RELATED"/>
    <property type="match status" value="1"/>
</dbReference>
<dbReference type="InterPro" id="IPR010987">
    <property type="entry name" value="Glutathione-S-Trfase_C-like"/>
</dbReference>
<name>A0A363UKK4_9GAMM</name>
<organism evidence="4 5">
    <name type="scientific">Abyssibacter profundi</name>
    <dbReference type="NCBI Taxonomy" id="2182787"/>
    <lineage>
        <taxon>Bacteria</taxon>
        <taxon>Pseudomonadati</taxon>
        <taxon>Pseudomonadota</taxon>
        <taxon>Gammaproteobacteria</taxon>
        <taxon>Chromatiales</taxon>
        <taxon>Oceanococcaceae</taxon>
        <taxon>Abyssibacter</taxon>
    </lineage>
</organism>
<feature type="domain" description="GST N-terminal" evidence="2">
    <location>
        <begin position="1"/>
        <end position="81"/>
    </location>
</feature>
<dbReference type="PANTHER" id="PTHR44051:SF2">
    <property type="entry name" value="HYPOTHETICAL GLUTATHIONE S-TRANSFERASE LIKE PROTEIN"/>
    <property type="match status" value="1"/>
</dbReference>
<accession>A0A363UKK4</accession>
<evidence type="ECO:0000259" key="2">
    <source>
        <dbReference type="PROSITE" id="PS50404"/>
    </source>
</evidence>
<dbReference type="SFLD" id="SFLDS00019">
    <property type="entry name" value="Glutathione_Transferase_(cytos"/>
    <property type="match status" value="1"/>
</dbReference>
<dbReference type="InterPro" id="IPR036249">
    <property type="entry name" value="Thioredoxin-like_sf"/>
</dbReference>
<feature type="compositionally biased region" description="Pro residues" evidence="1">
    <location>
        <begin position="203"/>
        <end position="212"/>
    </location>
</feature>
<dbReference type="AlphaFoldDB" id="A0A363UKK4"/>
<dbReference type="EMBL" id="QEQK01000007">
    <property type="protein sequence ID" value="PWN55951.1"/>
    <property type="molecule type" value="Genomic_DNA"/>
</dbReference>
<dbReference type="PROSITE" id="PS50405">
    <property type="entry name" value="GST_CTER"/>
    <property type="match status" value="1"/>
</dbReference>
<dbReference type="InterPro" id="IPR040079">
    <property type="entry name" value="Glutathione_S-Trfase"/>
</dbReference>
<dbReference type="GO" id="GO:0016740">
    <property type="term" value="F:transferase activity"/>
    <property type="evidence" value="ECO:0007669"/>
    <property type="project" value="UniProtKB-KW"/>
</dbReference>
<protein>
    <submittedName>
        <fullName evidence="4">Glutathione S-transferase</fullName>
    </submittedName>
</protein>
<dbReference type="SUPFAM" id="SSF52833">
    <property type="entry name" value="Thioredoxin-like"/>
    <property type="match status" value="1"/>
</dbReference>
<dbReference type="SFLD" id="SFLDG01151">
    <property type="entry name" value="Main.2:_Nu-like"/>
    <property type="match status" value="1"/>
</dbReference>
<proteinExistence type="predicted"/>
<dbReference type="OrthoDB" id="9797500at2"/>
<dbReference type="SUPFAM" id="SSF47616">
    <property type="entry name" value="GST C-terminal domain-like"/>
    <property type="match status" value="1"/>
</dbReference>
<dbReference type="Pfam" id="PF13409">
    <property type="entry name" value="GST_N_2"/>
    <property type="match status" value="1"/>
</dbReference>
<evidence type="ECO:0000256" key="1">
    <source>
        <dbReference type="SAM" id="MobiDB-lite"/>
    </source>
</evidence>
<dbReference type="RefSeq" id="WP_109720166.1">
    <property type="nucleotide sequence ID" value="NZ_QEQK01000007.1"/>
</dbReference>
<dbReference type="SFLD" id="SFLDG00358">
    <property type="entry name" value="Main_(cytGST)"/>
    <property type="match status" value="1"/>
</dbReference>
<feature type="domain" description="GST C-terminal" evidence="3">
    <location>
        <begin position="83"/>
        <end position="211"/>
    </location>
</feature>
<evidence type="ECO:0000313" key="4">
    <source>
        <dbReference type="EMBL" id="PWN55951.1"/>
    </source>
</evidence>
<keyword evidence="4" id="KW-0808">Transferase</keyword>
<dbReference type="CDD" id="cd03056">
    <property type="entry name" value="GST_N_4"/>
    <property type="match status" value="1"/>
</dbReference>
<dbReference type="Gene3D" id="3.40.30.10">
    <property type="entry name" value="Glutaredoxin"/>
    <property type="match status" value="1"/>
</dbReference>
<evidence type="ECO:0000313" key="5">
    <source>
        <dbReference type="Proteomes" id="UP000251800"/>
    </source>
</evidence>
<evidence type="ECO:0000259" key="3">
    <source>
        <dbReference type="PROSITE" id="PS50405"/>
    </source>
</evidence>
<reference evidence="4 5" key="1">
    <citation type="submission" date="2018-05" db="EMBL/GenBank/DDBJ databases">
        <title>Abyssibacter profundi OUC007T gen. nov., sp. nov, a marine bacterium isolated from seawater of the Mariana Trench.</title>
        <authorList>
            <person name="Zhou S."/>
        </authorList>
    </citation>
    <scope>NUCLEOTIDE SEQUENCE [LARGE SCALE GENOMIC DNA]</scope>
    <source>
        <strain evidence="4 5">OUC007</strain>
    </source>
</reference>
<dbReference type="Proteomes" id="UP000251800">
    <property type="component" value="Unassembled WGS sequence"/>
</dbReference>
<dbReference type="InterPro" id="IPR036282">
    <property type="entry name" value="Glutathione-S-Trfase_C_sf"/>
</dbReference>
<dbReference type="Pfam" id="PF13410">
    <property type="entry name" value="GST_C_2"/>
    <property type="match status" value="1"/>
</dbReference>
<sequence length="212" mass="23812">MIVYGDARSGNCYKIALLASHLSLPLEWREIDVLSGQTRQPWFLRMNPFGKLPVVQLDDGTYLAESNAVLIHLAQHSTWWPTAPLDQARVLQWLFWEQYSHEPYIATSRFWLTISGRPEAFRAQLADRHPGGNAALDVLDAHLATHPWLVGRSPTVADIALYAYTHVAHEGGFDLAPRPALRAWLQRMQDTPGHAAMRSPGPHWSPPQGPMA</sequence>
<dbReference type="InterPro" id="IPR004045">
    <property type="entry name" value="Glutathione_S-Trfase_N"/>
</dbReference>
<feature type="region of interest" description="Disordered" evidence="1">
    <location>
        <begin position="191"/>
        <end position="212"/>
    </location>
</feature>
<dbReference type="PROSITE" id="PS50404">
    <property type="entry name" value="GST_NTER"/>
    <property type="match status" value="1"/>
</dbReference>
<dbReference type="Gene3D" id="1.20.1050.10">
    <property type="match status" value="1"/>
</dbReference>
<keyword evidence="5" id="KW-1185">Reference proteome</keyword>
<gene>
    <name evidence="4" type="ORF">DEH80_08980</name>
</gene>